<accession>A0A380FNM2</accession>
<dbReference type="Gene3D" id="3.40.50.1980">
    <property type="entry name" value="Nitrogenase molybdenum iron protein domain"/>
    <property type="match status" value="1"/>
</dbReference>
<evidence type="ECO:0000313" key="1">
    <source>
        <dbReference type="EMBL" id="SUM34764.1"/>
    </source>
</evidence>
<dbReference type="EMBL" id="UHDK01000001">
    <property type="protein sequence ID" value="SUM34764.1"/>
    <property type="molecule type" value="Genomic_DNA"/>
</dbReference>
<protein>
    <submittedName>
        <fullName evidence="1">Zn-binding lipoprotein adcA-like protein</fullName>
    </submittedName>
</protein>
<sequence>MIMKPTQKDIINTNKSDLFIYTGDNLDPVSKKIAKTIKDKDKKIVLRREVR</sequence>
<organism evidence="1 2">
    <name type="scientific">Staphylococcus gallinarum</name>
    <dbReference type="NCBI Taxonomy" id="1293"/>
    <lineage>
        <taxon>Bacteria</taxon>
        <taxon>Bacillati</taxon>
        <taxon>Bacillota</taxon>
        <taxon>Bacilli</taxon>
        <taxon>Bacillales</taxon>
        <taxon>Staphylococcaceae</taxon>
        <taxon>Staphylococcus</taxon>
    </lineage>
</organism>
<gene>
    <name evidence="1" type="ORF">NCTC12195_04291</name>
</gene>
<reference evidence="1 2" key="1">
    <citation type="submission" date="2018-06" db="EMBL/GenBank/DDBJ databases">
        <authorList>
            <consortium name="Pathogen Informatics"/>
            <person name="Doyle S."/>
        </authorList>
    </citation>
    <scope>NUCLEOTIDE SEQUENCE [LARGE SCALE GENOMIC DNA]</scope>
    <source>
        <strain evidence="1 2">NCTC12195</strain>
    </source>
</reference>
<evidence type="ECO:0000313" key="2">
    <source>
        <dbReference type="Proteomes" id="UP000255277"/>
    </source>
</evidence>
<dbReference type="Proteomes" id="UP000255277">
    <property type="component" value="Unassembled WGS sequence"/>
</dbReference>
<name>A0A380FNM2_STAGA</name>
<dbReference type="SUPFAM" id="SSF53807">
    <property type="entry name" value="Helical backbone' metal receptor"/>
    <property type="match status" value="1"/>
</dbReference>
<dbReference type="AlphaFoldDB" id="A0A380FNM2"/>
<keyword evidence="1" id="KW-0449">Lipoprotein</keyword>
<proteinExistence type="predicted"/>